<sequence>MSARAGDEHRERGARRRGPTVSEGLSRPAAGHVPVLGLGDVLLVTLQGDLYDSTAHRLQQDLAEAIARSRVTGVVIDISGVEIVDSFLGRVLAEIAAQAELLAARTVVAGMRPAVAVTLVELGLTLPGLRTALTTEAAMELLARPVVPPRSGGGREGGP</sequence>
<evidence type="ECO:0000313" key="3">
    <source>
        <dbReference type="EMBL" id="KOT37412.1"/>
    </source>
</evidence>
<dbReference type="PANTHER" id="PTHR33745">
    <property type="entry name" value="RSBT ANTAGONIST PROTEIN RSBS-RELATED"/>
    <property type="match status" value="1"/>
</dbReference>
<dbReference type="SUPFAM" id="SSF52091">
    <property type="entry name" value="SpoIIaa-like"/>
    <property type="match status" value="1"/>
</dbReference>
<feature type="domain" description="STAS" evidence="2">
    <location>
        <begin position="31"/>
        <end position="142"/>
    </location>
</feature>
<dbReference type="Gene3D" id="3.30.750.24">
    <property type="entry name" value="STAS domain"/>
    <property type="match status" value="1"/>
</dbReference>
<proteinExistence type="predicted"/>
<evidence type="ECO:0000259" key="2">
    <source>
        <dbReference type="PROSITE" id="PS50801"/>
    </source>
</evidence>
<gene>
    <name evidence="3" type="ORF">ADK41_20050</name>
</gene>
<dbReference type="PANTHER" id="PTHR33745:SF1">
    <property type="entry name" value="RSBT ANTAGONIST PROTEIN RSBS"/>
    <property type="match status" value="1"/>
</dbReference>
<reference evidence="3 4" key="1">
    <citation type="submission" date="2015-07" db="EMBL/GenBank/DDBJ databases">
        <authorList>
            <person name="Noorani M."/>
        </authorList>
    </citation>
    <scope>NUCLEOTIDE SEQUENCE [LARGE SCALE GENOMIC DNA]</scope>
    <source>
        <strain evidence="3 4">NRRL B-24567</strain>
    </source>
</reference>
<dbReference type="PATRIC" id="fig|36816.3.peg.4341"/>
<dbReference type="InterPro" id="IPR002645">
    <property type="entry name" value="STAS_dom"/>
</dbReference>
<evidence type="ECO:0000256" key="1">
    <source>
        <dbReference type="SAM" id="MobiDB-lite"/>
    </source>
</evidence>
<dbReference type="AlphaFoldDB" id="A0A0M8QHH1"/>
<keyword evidence="4" id="KW-1185">Reference proteome</keyword>
<protein>
    <submittedName>
        <fullName evidence="3">Anti-anti-sigma factor</fullName>
    </submittedName>
</protein>
<name>A0A0M8QHH1_9ACTN</name>
<feature type="compositionally biased region" description="Basic and acidic residues" evidence="1">
    <location>
        <begin position="1"/>
        <end position="11"/>
    </location>
</feature>
<organism evidence="3 4">
    <name type="scientific">Streptomyces caelestis</name>
    <dbReference type="NCBI Taxonomy" id="36816"/>
    <lineage>
        <taxon>Bacteria</taxon>
        <taxon>Bacillati</taxon>
        <taxon>Actinomycetota</taxon>
        <taxon>Actinomycetes</taxon>
        <taxon>Kitasatosporales</taxon>
        <taxon>Streptomycetaceae</taxon>
        <taxon>Streptomyces</taxon>
    </lineage>
</organism>
<dbReference type="InterPro" id="IPR051932">
    <property type="entry name" value="Bact_StressResp_Reg"/>
</dbReference>
<dbReference type="PROSITE" id="PS50801">
    <property type="entry name" value="STAS"/>
    <property type="match status" value="1"/>
</dbReference>
<dbReference type="Proteomes" id="UP000037773">
    <property type="component" value="Unassembled WGS sequence"/>
</dbReference>
<feature type="region of interest" description="Disordered" evidence="1">
    <location>
        <begin position="1"/>
        <end position="28"/>
    </location>
</feature>
<evidence type="ECO:0000313" key="4">
    <source>
        <dbReference type="Proteomes" id="UP000037773"/>
    </source>
</evidence>
<comment type="caution">
    <text evidence="3">The sequence shown here is derived from an EMBL/GenBank/DDBJ whole genome shotgun (WGS) entry which is preliminary data.</text>
</comment>
<dbReference type="CDD" id="cd07041">
    <property type="entry name" value="STAS_RsbR_RsbS_like"/>
    <property type="match status" value="1"/>
</dbReference>
<accession>A0A0M8QHH1</accession>
<dbReference type="InterPro" id="IPR036513">
    <property type="entry name" value="STAS_dom_sf"/>
</dbReference>
<dbReference type="Pfam" id="PF01740">
    <property type="entry name" value="STAS"/>
    <property type="match status" value="1"/>
</dbReference>
<dbReference type="EMBL" id="LGCN01000198">
    <property type="protein sequence ID" value="KOT37412.1"/>
    <property type="molecule type" value="Genomic_DNA"/>
</dbReference>